<evidence type="ECO:0000313" key="2">
    <source>
        <dbReference type="EMBL" id="QSO45849.1"/>
    </source>
</evidence>
<dbReference type="Proteomes" id="UP000663505">
    <property type="component" value="Chromosome"/>
</dbReference>
<gene>
    <name evidence="2" type="ORF">JZ786_15025</name>
</gene>
<organism evidence="2 3">
    <name type="scientific">Alicyclobacillus mengziensis</name>
    <dbReference type="NCBI Taxonomy" id="2931921"/>
    <lineage>
        <taxon>Bacteria</taxon>
        <taxon>Bacillati</taxon>
        <taxon>Bacillota</taxon>
        <taxon>Bacilli</taxon>
        <taxon>Bacillales</taxon>
        <taxon>Alicyclobacillaceae</taxon>
        <taxon>Alicyclobacillus</taxon>
    </lineage>
</organism>
<keyword evidence="3" id="KW-1185">Reference proteome</keyword>
<evidence type="ECO:0000256" key="1">
    <source>
        <dbReference type="SAM" id="Phobius"/>
    </source>
</evidence>
<accession>A0A9X7VVC3</accession>
<proteinExistence type="predicted"/>
<name>A0A9X7VVC3_9BACL</name>
<keyword evidence="1" id="KW-0812">Transmembrane</keyword>
<sequence>MNKAYQETLKYPQKDFDLIKEATIGITVTAVLVLGAAAIFGAPYRPAVTNQQIAQTQPITIMQTALGDLDGQGEMAQYGPPYNNGSGHTQSILGFHPGTFWGTPYQLNTAKDDVLTPLSMLAKASNNSTLANDLTQYNNASASQKQTWDENLSNALNKATVQNGQVVVQSGNYGPVESMMNYELSLASSGLFSGALNRETNQGVYRWNVQNDLLFLQGSALHKVAGQLDMKGEQWGINHDEASYPGPWWLTPYTFLYQIPPYSTSAAGDEGAAFTMGLLFLILLLVPFIPGLNRLPKALPVYKWIWRDWYRLGKPDRKKMQKPAHSNT</sequence>
<evidence type="ECO:0000313" key="3">
    <source>
        <dbReference type="Proteomes" id="UP000663505"/>
    </source>
</evidence>
<feature type="transmembrane region" description="Helical" evidence="1">
    <location>
        <begin position="271"/>
        <end position="289"/>
    </location>
</feature>
<reference evidence="2 3" key="1">
    <citation type="submission" date="2021-02" db="EMBL/GenBank/DDBJ databases">
        <title>Alicyclobacillus curvatus sp. nov. and Alicyclobacillus mengziensis sp. nov., two acidophilic bacteria isolated from acid mine drainage.</title>
        <authorList>
            <person name="Huang Y."/>
        </authorList>
    </citation>
    <scope>NUCLEOTIDE SEQUENCE [LARGE SCALE GENOMIC DNA]</scope>
    <source>
        <strain evidence="2 3">S30H14</strain>
    </source>
</reference>
<dbReference type="KEGG" id="afx:JZ786_15025"/>
<evidence type="ECO:0008006" key="4">
    <source>
        <dbReference type="Google" id="ProtNLM"/>
    </source>
</evidence>
<keyword evidence="1" id="KW-0472">Membrane</keyword>
<protein>
    <recommendedName>
        <fullName evidence="4">Cytochrome B6</fullName>
    </recommendedName>
</protein>
<dbReference type="AlphaFoldDB" id="A0A9X7VVC3"/>
<keyword evidence="1" id="KW-1133">Transmembrane helix</keyword>
<feature type="transmembrane region" description="Helical" evidence="1">
    <location>
        <begin position="21"/>
        <end position="44"/>
    </location>
</feature>
<dbReference type="EMBL" id="CP071182">
    <property type="protein sequence ID" value="QSO45849.1"/>
    <property type="molecule type" value="Genomic_DNA"/>
</dbReference>
<dbReference type="RefSeq" id="WP_206655222.1">
    <property type="nucleotide sequence ID" value="NZ_CP071182.1"/>
</dbReference>